<feature type="domain" description="F-box" evidence="1">
    <location>
        <begin position="24"/>
        <end position="72"/>
    </location>
</feature>
<reference evidence="2" key="2">
    <citation type="submission" date="2020-06" db="EMBL/GenBank/DDBJ databases">
        <title>Helianthus annuus Genome sequencing and assembly Release 2.</title>
        <authorList>
            <person name="Gouzy J."/>
            <person name="Langlade N."/>
            <person name="Munos S."/>
        </authorList>
    </citation>
    <scope>NUCLEOTIDE SEQUENCE</scope>
    <source>
        <tissue evidence="2">Leaves</tissue>
    </source>
</reference>
<dbReference type="PANTHER" id="PTHR34145:SF51">
    <property type="entry name" value="FBD DOMAIN-CONTAINING PROTEIN"/>
    <property type="match status" value="1"/>
</dbReference>
<name>A0A9K3EJV8_HELAN</name>
<dbReference type="SUPFAM" id="SSF52058">
    <property type="entry name" value="L domain-like"/>
    <property type="match status" value="1"/>
</dbReference>
<dbReference type="Gramene" id="mRNA:HanXRQr2_Chr13g0599261">
    <property type="protein sequence ID" value="mRNA:HanXRQr2_Chr13g0599261"/>
    <property type="gene ID" value="HanXRQr2_Chr13g0599261"/>
</dbReference>
<dbReference type="AlphaFoldDB" id="A0A9K3EJV8"/>
<dbReference type="InterPro" id="IPR036047">
    <property type="entry name" value="F-box-like_dom_sf"/>
</dbReference>
<dbReference type="InterPro" id="IPR032675">
    <property type="entry name" value="LRR_dom_sf"/>
</dbReference>
<dbReference type="EMBL" id="MNCJ02000328">
    <property type="protein sequence ID" value="KAF5774344.1"/>
    <property type="molecule type" value="Genomic_DNA"/>
</dbReference>
<dbReference type="InterPro" id="IPR001810">
    <property type="entry name" value="F-box_dom"/>
</dbReference>
<dbReference type="Gene3D" id="1.20.1280.50">
    <property type="match status" value="1"/>
</dbReference>
<dbReference type="PANTHER" id="PTHR34145">
    <property type="entry name" value="OS02G0105600 PROTEIN"/>
    <property type="match status" value="1"/>
</dbReference>
<dbReference type="PROSITE" id="PS50181">
    <property type="entry name" value="FBOX"/>
    <property type="match status" value="1"/>
</dbReference>
<comment type="caution">
    <text evidence="2">The sequence shown here is derived from an EMBL/GenBank/DDBJ whole genome shotgun (WGS) entry which is preliminary data.</text>
</comment>
<organism evidence="2 3">
    <name type="scientific">Helianthus annuus</name>
    <name type="common">Common sunflower</name>
    <dbReference type="NCBI Taxonomy" id="4232"/>
    <lineage>
        <taxon>Eukaryota</taxon>
        <taxon>Viridiplantae</taxon>
        <taxon>Streptophyta</taxon>
        <taxon>Embryophyta</taxon>
        <taxon>Tracheophyta</taxon>
        <taxon>Spermatophyta</taxon>
        <taxon>Magnoliopsida</taxon>
        <taxon>eudicotyledons</taxon>
        <taxon>Gunneridae</taxon>
        <taxon>Pentapetalae</taxon>
        <taxon>asterids</taxon>
        <taxon>campanulids</taxon>
        <taxon>Asterales</taxon>
        <taxon>Asteraceae</taxon>
        <taxon>Asteroideae</taxon>
        <taxon>Heliantheae alliance</taxon>
        <taxon>Heliantheae</taxon>
        <taxon>Helianthus</taxon>
    </lineage>
</organism>
<proteinExistence type="predicted"/>
<sequence>MRRNARKVSWERFLESKHGILDPQDTISRLPENVLQHMMSFLPPLDKDNVRFLSRKWRRLSAQNQAVLWLTKQRLNELEFPKLLNDEFQSVEFLSLTKCPGMRSLKLMNLKLVTVHLKYCGSLKNLYLNTPNLKTLYFHGPRVRPCTIEFINCQKLTILHLVGVAMNTMMFINCNERFPHLQTLTLGGCDMTGCINISSNSLHKLWFVGFNKPVGLTIDAPNLSSFKYNGSTIAPDPNINLPGLTIAYLELYPDLNQKRDEIWFTRLTEMLHCLKHAKRLEFSTNSDKNVIIPKYLRETLVPPLDEISWIAVRTSSGSANMVNLSDSMLWVSPRVNNLIICISDFWEFILQV</sequence>
<dbReference type="SUPFAM" id="SSF81383">
    <property type="entry name" value="F-box domain"/>
    <property type="match status" value="1"/>
</dbReference>
<accession>A0A9K3EJV8</accession>
<dbReference type="SMART" id="SM00256">
    <property type="entry name" value="FBOX"/>
    <property type="match status" value="1"/>
</dbReference>
<evidence type="ECO:0000259" key="1">
    <source>
        <dbReference type="PROSITE" id="PS50181"/>
    </source>
</evidence>
<gene>
    <name evidence="2" type="ORF">HanXRQr2_Chr13g0599261</name>
</gene>
<reference evidence="2" key="1">
    <citation type="journal article" date="2017" name="Nature">
        <title>The sunflower genome provides insights into oil metabolism, flowering and Asterid evolution.</title>
        <authorList>
            <person name="Badouin H."/>
            <person name="Gouzy J."/>
            <person name="Grassa C.J."/>
            <person name="Murat F."/>
            <person name="Staton S.E."/>
            <person name="Cottret L."/>
            <person name="Lelandais-Briere C."/>
            <person name="Owens G.L."/>
            <person name="Carrere S."/>
            <person name="Mayjonade B."/>
            <person name="Legrand L."/>
            <person name="Gill N."/>
            <person name="Kane N.C."/>
            <person name="Bowers J.E."/>
            <person name="Hubner S."/>
            <person name="Bellec A."/>
            <person name="Berard A."/>
            <person name="Berges H."/>
            <person name="Blanchet N."/>
            <person name="Boniface M.C."/>
            <person name="Brunel D."/>
            <person name="Catrice O."/>
            <person name="Chaidir N."/>
            <person name="Claudel C."/>
            <person name="Donnadieu C."/>
            <person name="Faraut T."/>
            <person name="Fievet G."/>
            <person name="Helmstetter N."/>
            <person name="King M."/>
            <person name="Knapp S.J."/>
            <person name="Lai Z."/>
            <person name="Le Paslier M.C."/>
            <person name="Lippi Y."/>
            <person name="Lorenzon L."/>
            <person name="Mandel J.R."/>
            <person name="Marage G."/>
            <person name="Marchand G."/>
            <person name="Marquand E."/>
            <person name="Bret-Mestries E."/>
            <person name="Morien E."/>
            <person name="Nambeesan S."/>
            <person name="Nguyen T."/>
            <person name="Pegot-Espagnet P."/>
            <person name="Pouilly N."/>
            <person name="Raftis F."/>
            <person name="Sallet E."/>
            <person name="Schiex T."/>
            <person name="Thomas J."/>
            <person name="Vandecasteele C."/>
            <person name="Vares D."/>
            <person name="Vear F."/>
            <person name="Vautrin S."/>
            <person name="Crespi M."/>
            <person name="Mangin B."/>
            <person name="Burke J.M."/>
            <person name="Salse J."/>
            <person name="Munos S."/>
            <person name="Vincourt P."/>
            <person name="Rieseberg L.H."/>
            <person name="Langlade N.B."/>
        </authorList>
    </citation>
    <scope>NUCLEOTIDE SEQUENCE</scope>
    <source>
        <tissue evidence="2">Leaves</tissue>
    </source>
</reference>
<dbReference type="InterPro" id="IPR053772">
    <property type="entry name" value="At1g61320/At1g61330-like"/>
</dbReference>
<evidence type="ECO:0000313" key="3">
    <source>
        <dbReference type="Proteomes" id="UP000215914"/>
    </source>
</evidence>
<dbReference type="Gene3D" id="3.80.10.10">
    <property type="entry name" value="Ribonuclease Inhibitor"/>
    <property type="match status" value="1"/>
</dbReference>
<protein>
    <submittedName>
        <fullName evidence="2">F-box domain, leucine-rich repeat domain superfamily, F-box-like domain superfamily</fullName>
    </submittedName>
</protein>
<keyword evidence="3" id="KW-1185">Reference proteome</keyword>
<dbReference type="Proteomes" id="UP000215914">
    <property type="component" value="Unassembled WGS sequence"/>
</dbReference>
<evidence type="ECO:0000313" key="2">
    <source>
        <dbReference type="EMBL" id="KAF5774344.1"/>
    </source>
</evidence>
<dbReference type="Pfam" id="PF00646">
    <property type="entry name" value="F-box"/>
    <property type="match status" value="1"/>
</dbReference>